<evidence type="ECO:0000313" key="2">
    <source>
        <dbReference type="Proteomes" id="UP000828941"/>
    </source>
</evidence>
<evidence type="ECO:0000313" key="1">
    <source>
        <dbReference type="EMBL" id="KAI4346357.1"/>
    </source>
</evidence>
<organism evidence="1 2">
    <name type="scientific">Bauhinia variegata</name>
    <name type="common">Purple orchid tree</name>
    <name type="synonym">Phanera variegata</name>
    <dbReference type="NCBI Taxonomy" id="167791"/>
    <lineage>
        <taxon>Eukaryota</taxon>
        <taxon>Viridiplantae</taxon>
        <taxon>Streptophyta</taxon>
        <taxon>Embryophyta</taxon>
        <taxon>Tracheophyta</taxon>
        <taxon>Spermatophyta</taxon>
        <taxon>Magnoliopsida</taxon>
        <taxon>eudicotyledons</taxon>
        <taxon>Gunneridae</taxon>
        <taxon>Pentapetalae</taxon>
        <taxon>rosids</taxon>
        <taxon>fabids</taxon>
        <taxon>Fabales</taxon>
        <taxon>Fabaceae</taxon>
        <taxon>Cercidoideae</taxon>
        <taxon>Cercideae</taxon>
        <taxon>Bauhiniinae</taxon>
        <taxon>Bauhinia</taxon>
    </lineage>
</organism>
<comment type="caution">
    <text evidence="1">The sequence shown here is derived from an EMBL/GenBank/DDBJ whole genome shotgun (WGS) entry which is preliminary data.</text>
</comment>
<accession>A0ACB9PD21</accession>
<dbReference type="Proteomes" id="UP000828941">
    <property type="component" value="Chromosome 4"/>
</dbReference>
<reference evidence="1 2" key="1">
    <citation type="journal article" date="2022" name="DNA Res.">
        <title>Chromosomal-level genome assembly of the orchid tree Bauhinia variegata (Leguminosae; Cercidoideae) supports the allotetraploid origin hypothesis of Bauhinia.</title>
        <authorList>
            <person name="Zhong Y."/>
            <person name="Chen Y."/>
            <person name="Zheng D."/>
            <person name="Pang J."/>
            <person name="Liu Y."/>
            <person name="Luo S."/>
            <person name="Meng S."/>
            <person name="Qian L."/>
            <person name="Wei D."/>
            <person name="Dai S."/>
            <person name="Zhou R."/>
        </authorList>
    </citation>
    <scope>NUCLEOTIDE SEQUENCE [LARGE SCALE GENOMIC DNA]</scope>
    <source>
        <strain evidence="1">BV-YZ2020</strain>
    </source>
</reference>
<dbReference type="EMBL" id="CM039429">
    <property type="protein sequence ID" value="KAI4346357.1"/>
    <property type="molecule type" value="Genomic_DNA"/>
</dbReference>
<sequence length="117" mass="13496">MAKLIAVIADGYKSAQILQNIIFTSTNHKLKQALTQPHPKKEGSINKKLKLTTLPHKPDQKAESYCFSVKQQHATENHSQYLVQHHSHQLLLCNEIQFEHNPTRPDVLYENFTRKQA</sequence>
<name>A0ACB9PD21_BAUVA</name>
<protein>
    <submittedName>
        <fullName evidence="1">Uncharacterized protein</fullName>
    </submittedName>
</protein>
<gene>
    <name evidence="1" type="ORF">L6164_007259</name>
</gene>
<keyword evidence="2" id="KW-1185">Reference proteome</keyword>
<proteinExistence type="predicted"/>